<keyword evidence="3" id="KW-0418">Kinase</keyword>
<reference evidence="3 4" key="1">
    <citation type="submission" date="2024-02" db="EMBL/GenBank/DDBJ databases">
        <title>Genome sequence of Aquincola sp. MAHUQ-54.</title>
        <authorList>
            <person name="Huq M.A."/>
        </authorList>
    </citation>
    <scope>NUCLEOTIDE SEQUENCE [LARGE SCALE GENOMIC DNA]</scope>
    <source>
        <strain evidence="3 4">MAHUQ-54</strain>
    </source>
</reference>
<feature type="coiled-coil region" evidence="1">
    <location>
        <begin position="36"/>
        <end position="63"/>
    </location>
</feature>
<name>A0AAW9QGY9_9BURK</name>
<evidence type="ECO:0000256" key="1">
    <source>
        <dbReference type="SAM" id="Coils"/>
    </source>
</evidence>
<protein>
    <submittedName>
        <fullName evidence="3">Acetate kinase</fullName>
    </submittedName>
</protein>
<feature type="compositionally biased region" description="Low complexity" evidence="2">
    <location>
        <begin position="98"/>
        <end position="116"/>
    </location>
</feature>
<gene>
    <name evidence="3" type="ORF">V4F39_17115</name>
</gene>
<comment type="caution">
    <text evidence="3">The sequence shown here is derived from an EMBL/GenBank/DDBJ whole genome shotgun (WGS) entry which is preliminary data.</text>
</comment>
<evidence type="ECO:0000313" key="3">
    <source>
        <dbReference type="EMBL" id="MEF7615638.1"/>
    </source>
</evidence>
<keyword evidence="1" id="KW-0175">Coiled coil</keyword>
<accession>A0AAW9QGY9</accession>
<dbReference type="EMBL" id="JAZIBG010000036">
    <property type="protein sequence ID" value="MEF7615638.1"/>
    <property type="molecule type" value="Genomic_DNA"/>
</dbReference>
<dbReference type="Proteomes" id="UP001336250">
    <property type="component" value="Unassembled WGS sequence"/>
</dbReference>
<dbReference type="GO" id="GO:0016301">
    <property type="term" value="F:kinase activity"/>
    <property type="evidence" value="ECO:0007669"/>
    <property type="project" value="UniProtKB-KW"/>
</dbReference>
<proteinExistence type="predicted"/>
<evidence type="ECO:0000313" key="4">
    <source>
        <dbReference type="Proteomes" id="UP001336250"/>
    </source>
</evidence>
<keyword evidence="4" id="KW-1185">Reference proteome</keyword>
<evidence type="ECO:0000256" key="2">
    <source>
        <dbReference type="SAM" id="MobiDB-lite"/>
    </source>
</evidence>
<dbReference type="AlphaFoldDB" id="A0AAW9QGY9"/>
<organism evidence="3 4">
    <name type="scientific">Aquincola agrisoli</name>
    <dbReference type="NCBI Taxonomy" id="3119538"/>
    <lineage>
        <taxon>Bacteria</taxon>
        <taxon>Pseudomonadati</taxon>
        <taxon>Pseudomonadota</taxon>
        <taxon>Betaproteobacteria</taxon>
        <taxon>Burkholderiales</taxon>
        <taxon>Sphaerotilaceae</taxon>
        <taxon>Aquincola</taxon>
    </lineage>
</organism>
<keyword evidence="3" id="KW-0808">Transferase</keyword>
<sequence length="434" mass="46459">MPNHLIPGWGAGACALALAQAISPAAAEQAAGAAQDDALQRRVEEQAREIEMLKRLVNEQAASLLEVRRAMGVDRLATQRGTGFGAAPAAAAVAQATAAQDATQQQQQQQQPVGQAPDRDNRALDVAPIFEQPGVLTPKGKLTLEPSLQYSYSSSNRVALVGYTIIPAILIGVIDVREVKRNTFTAALTARYGLTNRFEVEARVPYVYRSDTSVGREILQGSASSTAFDASGSNIGDIELTGRYQFNDGGLDKPYYIGSLRFKSRTGRDPFEVETDTSILGLRDGVQTSLPTGSGFYGLQPAITVLYPSDPAVLFGSVSYLYSFKRDGIQRRTSDGPQDLGSIQPGGVWGFNFGMGVALNERSSFSIGYDHSSVGKTKQNGRAAADSVRVQLGTLLLGYSYRLNSQRTLNVSIGAGLTRDTPDVTLTVRVPMTL</sequence>
<feature type="region of interest" description="Disordered" evidence="2">
    <location>
        <begin position="98"/>
        <end position="119"/>
    </location>
</feature>
<dbReference type="RefSeq" id="WP_332290937.1">
    <property type="nucleotide sequence ID" value="NZ_JAZIBG010000036.1"/>
</dbReference>